<sequence>MGGHPPGRRGRGCPQIPPPAAPLTTLPPSPGPSVPSPSPAPGTHSSPPSLLHAPLHACLPLSPPWATILHKFALSLSCTFCLRFRPVRPSQLCFPRTLGIAFPTLHAPCSLQLSLTRSSLGVYPVTPHFRKSLGPCCRHTWDTLSLTHSQALCTHSFCGIPFSSFNPCTLAIHALLRTRLTAFSLSTFLSYS</sequence>
<evidence type="ECO:0000313" key="2">
    <source>
        <dbReference type="EMBL" id="KAF6078144.1"/>
    </source>
</evidence>
<organism evidence="2 3">
    <name type="scientific">Phyllostomus discolor</name>
    <name type="common">pale spear-nosed bat</name>
    <dbReference type="NCBI Taxonomy" id="89673"/>
    <lineage>
        <taxon>Eukaryota</taxon>
        <taxon>Metazoa</taxon>
        <taxon>Chordata</taxon>
        <taxon>Craniata</taxon>
        <taxon>Vertebrata</taxon>
        <taxon>Euteleostomi</taxon>
        <taxon>Mammalia</taxon>
        <taxon>Eutheria</taxon>
        <taxon>Laurasiatheria</taxon>
        <taxon>Chiroptera</taxon>
        <taxon>Yangochiroptera</taxon>
        <taxon>Phyllostomidae</taxon>
        <taxon>Phyllostominae</taxon>
        <taxon>Phyllostomus</taxon>
    </lineage>
</organism>
<gene>
    <name evidence="2" type="ORF">HJG60_009049</name>
</gene>
<dbReference type="EMBL" id="JABVXQ010000014">
    <property type="protein sequence ID" value="KAF6078144.1"/>
    <property type="molecule type" value="Genomic_DNA"/>
</dbReference>
<accession>A0A833YM41</accession>
<feature type="compositionally biased region" description="Basic residues" evidence="1">
    <location>
        <begin position="1"/>
        <end position="11"/>
    </location>
</feature>
<dbReference type="Proteomes" id="UP000664940">
    <property type="component" value="Unassembled WGS sequence"/>
</dbReference>
<proteinExistence type="predicted"/>
<comment type="caution">
    <text evidence="2">The sequence shown here is derived from an EMBL/GenBank/DDBJ whole genome shotgun (WGS) entry which is preliminary data.</text>
</comment>
<evidence type="ECO:0000256" key="1">
    <source>
        <dbReference type="SAM" id="MobiDB-lite"/>
    </source>
</evidence>
<dbReference type="AlphaFoldDB" id="A0A833YM41"/>
<evidence type="ECO:0000313" key="3">
    <source>
        <dbReference type="Proteomes" id="UP000664940"/>
    </source>
</evidence>
<reference evidence="2 3" key="1">
    <citation type="journal article" date="2020" name="Nature">
        <title>Six reference-quality genomes reveal evolution of bat adaptations.</title>
        <authorList>
            <person name="Jebb D."/>
            <person name="Huang Z."/>
            <person name="Pippel M."/>
            <person name="Hughes G.M."/>
            <person name="Lavrichenko K."/>
            <person name="Devanna P."/>
            <person name="Winkler S."/>
            <person name="Jermiin L.S."/>
            <person name="Skirmuntt E.C."/>
            <person name="Katzourakis A."/>
            <person name="Burkitt-Gray L."/>
            <person name="Ray D.A."/>
            <person name="Sullivan K.A.M."/>
            <person name="Roscito J.G."/>
            <person name="Kirilenko B.M."/>
            <person name="Davalos L.M."/>
            <person name="Corthals A.P."/>
            <person name="Power M.L."/>
            <person name="Jones G."/>
            <person name="Ransome R.D."/>
            <person name="Dechmann D.K.N."/>
            <person name="Locatelli A.G."/>
            <person name="Puechmaille S.J."/>
            <person name="Fedrigo O."/>
            <person name="Jarvis E.D."/>
            <person name="Hiller M."/>
            <person name="Vernes S.C."/>
            <person name="Myers E.W."/>
            <person name="Teeling E.C."/>
        </authorList>
    </citation>
    <scope>NUCLEOTIDE SEQUENCE [LARGE SCALE GENOMIC DNA]</scope>
    <source>
        <strain evidence="2">Bat1K_MPI-CBG_1</strain>
    </source>
</reference>
<protein>
    <submittedName>
        <fullName evidence="2">Uncharacterized protein</fullName>
    </submittedName>
</protein>
<name>A0A833YM41_9CHIR</name>
<feature type="compositionally biased region" description="Pro residues" evidence="1">
    <location>
        <begin position="15"/>
        <end position="40"/>
    </location>
</feature>
<feature type="region of interest" description="Disordered" evidence="1">
    <location>
        <begin position="1"/>
        <end position="48"/>
    </location>
</feature>